<evidence type="ECO:0000313" key="1">
    <source>
        <dbReference type="EMBL" id="CAF1390729.1"/>
    </source>
</evidence>
<protein>
    <submittedName>
        <fullName evidence="1">Uncharacterized protein</fullName>
    </submittedName>
</protein>
<accession>A0A815KJM5</accession>
<reference evidence="1" key="1">
    <citation type="submission" date="2021-02" db="EMBL/GenBank/DDBJ databases">
        <authorList>
            <person name="Nowell W R."/>
        </authorList>
    </citation>
    <scope>NUCLEOTIDE SEQUENCE</scope>
</reference>
<dbReference type="EMBL" id="CAJNOJ010000311">
    <property type="protein sequence ID" value="CAF1390729.1"/>
    <property type="molecule type" value="Genomic_DNA"/>
</dbReference>
<proteinExistence type="predicted"/>
<dbReference type="AlphaFoldDB" id="A0A815KJM5"/>
<organism evidence="1 2">
    <name type="scientific">Adineta ricciae</name>
    <name type="common">Rotifer</name>
    <dbReference type="NCBI Taxonomy" id="249248"/>
    <lineage>
        <taxon>Eukaryota</taxon>
        <taxon>Metazoa</taxon>
        <taxon>Spiralia</taxon>
        <taxon>Gnathifera</taxon>
        <taxon>Rotifera</taxon>
        <taxon>Eurotatoria</taxon>
        <taxon>Bdelloidea</taxon>
        <taxon>Adinetida</taxon>
        <taxon>Adinetidae</taxon>
        <taxon>Adineta</taxon>
    </lineage>
</organism>
<dbReference type="Proteomes" id="UP000663852">
    <property type="component" value="Unassembled WGS sequence"/>
</dbReference>
<comment type="caution">
    <text evidence="1">The sequence shown here is derived from an EMBL/GenBank/DDBJ whole genome shotgun (WGS) entry which is preliminary data.</text>
</comment>
<sequence>MLVFGSLFNSLPNGTFSFERNLLGEDSCKVKELEHLFECTIGVDKLSSNRYRFRICHDNLVVMDLVAIQIQSIVKQVQHQYVIAFSRYLKQTLFQSAERSEVYL</sequence>
<gene>
    <name evidence="1" type="ORF">EDS130_LOCUS35453</name>
</gene>
<name>A0A815KJM5_ADIRI</name>
<evidence type="ECO:0000313" key="2">
    <source>
        <dbReference type="Proteomes" id="UP000663852"/>
    </source>
</evidence>